<dbReference type="InterPro" id="IPR001789">
    <property type="entry name" value="Sig_transdc_resp-reg_receiver"/>
</dbReference>
<proteinExistence type="predicted"/>
<dbReference type="InterPro" id="IPR011006">
    <property type="entry name" value="CheY-like_superfamily"/>
</dbReference>
<dbReference type="Gene3D" id="3.40.50.2300">
    <property type="match status" value="1"/>
</dbReference>
<dbReference type="PROSITE" id="PS50110">
    <property type="entry name" value="RESPONSE_REGULATORY"/>
    <property type="match status" value="1"/>
</dbReference>
<organism evidence="4 5">
    <name type="scientific">Thermoflexus hugenholtzii JAD2</name>
    <dbReference type="NCBI Taxonomy" id="877466"/>
    <lineage>
        <taxon>Bacteria</taxon>
        <taxon>Bacillati</taxon>
        <taxon>Chloroflexota</taxon>
        <taxon>Thermoflexia</taxon>
        <taxon>Thermoflexales</taxon>
        <taxon>Thermoflexaceae</taxon>
        <taxon>Thermoflexus</taxon>
    </lineage>
</organism>
<dbReference type="GO" id="GO:0003677">
    <property type="term" value="F:DNA binding"/>
    <property type="evidence" value="ECO:0007669"/>
    <property type="project" value="UniProtKB-KW"/>
</dbReference>
<dbReference type="InterPro" id="IPR050595">
    <property type="entry name" value="Bact_response_regulator"/>
</dbReference>
<protein>
    <submittedName>
        <fullName evidence="4">Response regulators consisting of a CheY-like receiver domain and a winged-helix DNA-binding domain</fullName>
    </submittedName>
</protein>
<sequence>MARMLGALLEFEGYRAVLCPATERVLDCIRETRPDVVVMDFHLGRVRAPGLLQALRADPDLRSARVIIVSGDDQEVAARAAGADRFLLKPFAMEELLEAIRELIHSESGRP</sequence>
<accession>A0A212QHP4</accession>
<dbReference type="SMART" id="SM00448">
    <property type="entry name" value="REC"/>
    <property type="match status" value="1"/>
</dbReference>
<dbReference type="InParanoid" id="A0A212QHP4"/>
<dbReference type="Proteomes" id="UP000197025">
    <property type="component" value="Unassembled WGS sequence"/>
</dbReference>
<keyword evidence="1 2" id="KW-0597">Phosphoprotein</keyword>
<keyword evidence="5" id="KW-1185">Reference proteome</keyword>
<name>A0A212QHP4_9CHLR</name>
<dbReference type="PANTHER" id="PTHR44591:SF3">
    <property type="entry name" value="RESPONSE REGULATORY DOMAIN-CONTAINING PROTEIN"/>
    <property type="match status" value="1"/>
</dbReference>
<evidence type="ECO:0000256" key="1">
    <source>
        <dbReference type="ARBA" id="ARBA00022553"/>
    </source>
</evidence>
<keyword evidence="4" id="KW-0238">DNA-binding</keyword>
<reference evidence="5" key="1">
    <citation type="submission" date="2017-06" db="EMBL/GenBank/DDBJ databases">
        <authorList>
            <person name="Varghese N."/>
            <person name="Submissions S."/>
        </authorList>
    </citation>
    <scope>NUCLEOTIDE SEQUENCE [LARGE SCALE GENOMIC DNA]</scope>
    <source>
        <strain evidence="5">JAD2</strain>
    </source>
</reference>
<dbReference type="CDD" id="cd00156">
    <property type="entry name" value="REC"/>
    <property type="match status" value="1"/>
</dbReference>
<dbReference type="PANTHER" id="PTHR44591">
    <property type="entry name" value="STRESS RESPONSE REGULATOR PROTEIN 1"/>
    <property type="match status" value="1"/>
</dbReference>
<gene>
    <name evidence="4" type="ORF">SAMN02746019_00024400</name>
</gene>
<feature type="modified residue" description="4-aspartylphosphate" evidence="2">
    <location>
        <position position="40"/>
    </location>
</feature>
<evidence type="ECO:0000256" key="2">
    <source>
        <dbReference type="PROSITE-ProRule" id="PRU00169"/>
    </source>
</evidence>
<dbReference type="GO" id="GO:0000160">
    <property type="term" value="P:phosphorelay signal transduction system"/>
    <property type="evidence" value="ECO:0007669"/>
    <property type="project" value="InterPro"/>
</dbReference>
<dbReference type="EMBL" id="FYEK01000005">
    <property type="protein sequence ID" value="SNB58858.1"/>
    <property type="molecule type" value="Genomic_DNA"/>
</dbReference>
<dbReference type="Pfam" id="PF00072">
    <property type="entry name" value="Response_reg"/>
    <property type="match status" value="1"/>
</dbReference>
<evidence type="ECO:0000259" key="3">
    <source>
        <dbReference type="PROSITE" id="PS50110"/>
    </source>
</evidence>
<feature type="domain" description="Response regulatory" evidence="3">
    <location>
        <begin position="1"/>
        <end position="104"/>
    </location>
</feature>
<evidence type="ECO:0000313" key="5">
    <source>
        <dbReference type="Proteomes" id="UP000197025"/>
    </source>
</evidence>
<dbReference type="SUPFAM" id="SSF52172">
    <property type="entry name" value="CheY-like"/>
    <property type="match status" value="1"/>
</dbReference>
<dbReference type="AlphaFoldDB" id="A0A212QHP4"/>
<evidence type="ECO:0000313" key="4">
    <source>
        <dbReference type="EMBL" id="SNB58858.1"/>
    </source>
</evidence>